<sequence length="381" mass="44943">MPKAVYTLTREQKRRICELITRLKFSNGYASNLPRFADMKELRLHGMKSHDCHVFVQKLIPIAFREMLLESVWSALAEVSLLFQIICSTTLDVVKVQELEDKVTTILCNLEKIFSPSFFDSIEHLIVHLPYETRVGGAVKYRWMYPFERPSRNDDLAMNDDTRIQHSIQLPWTWSFMNELYEHYDSEDPIIEELVATQFKDWFKRRVKDEINDMDNELLKLHYWGPTAEVTTFPCYFVNDYNFHTERHSVTKLTFNCGVCVKSSSYTDTGSDFYGILKEVHPRYHPVDVNFKKVYQKNELFILAQQAVQVYYSEYPSMKRDKVDWMDVCKIKARRVVDDSRWTEVAFQEDESIPTPQVLTDDHNYALHDPNGIQLVVDLNQ</sequence>
<comment type="caution">
    <text evidence="2">The sequence shown here is derived from an EMBL/GenBank/DDBJ whole genome shotgun (WGS) entry which is preliminary data.</text>
</comment>
<reference evidence="2" key="2">
    <citation type="journal article" date="2024" name="Plant">
        <title>Genomic evolution and insights into agronomic trait innovations of Sesamum species.</title>
        <authorList>
            <person name="Miao H."/>
            <person name="Wang L."/>
            <person name="Qu L."/>
            <person name="Liu H."/>
            <person name="Sun Y."/>
            <person name="Le M."/>
            <person name="Wang Q."/>
            <person name="Wei S."/>
            <person name="Zheng Y."/>
            <person name="Lin W."/>
            <person name="Duan Y."/>
            <person name="Cao H."/>
            <person name="Xiong S."/>
            <person name="Wang X."/>
            <person name="Wei L."/>
            <person name="Li C."/>
            <person name="Ma Q."/>
            <person name="Ju M."/>
            <person name="Zhao R."/>
            <person name="Li G."/>
            <person name="Mu C."/>
            <person name="Tian Q."/>
            <person name="Mei H."/>
            <person name="Zhang T."/>
            <person name="Gao T."/>
            <person name="Zhang H."/>
        </authorList>
    </citation>
    <scope>NUCLEOTIDE SEQUENCE</scope>
    <source>
        <strain evidence="2">KEN1</strain>
    </source>
</reference>
<reference evidence="2" key="1">
    <citation type="submission" date="2020-06" db="EMBL/GenBank/DDBJ databases">
        <authorList>
            <person name="Li T."/>
            <person name="Hu X."/>
            <person name="Zhang T."/>
            <person name="Song X."/>
            <person name="Zhang H."/>
            <person name="Dai N."/>
            <person name="Sheng W."/>
            <person name="Hou X."/>
            <person name="Wei L."/>
        </authorList>
    </citation>
    <scope>NUCLEOTIDE SEQUENCE</scope>
    <source>
        <strain evidence="2">KEN1</strain>
        <tissue evidence="2">Leaf</tissue>
    </source>
</reference>
<dbReference type="PANTHER" id="PTHR48258">
    <property type="entry name" value="DUF4218 DOMAIN-CONTAINING PROTEIN-RELATED"/>
    <property type="match status" value="1"/>
</dbReference>
<gene>
    <name evidence="2" type="ORF">Slati_4173100</name>
</gene>
<dbReference type="PANTHER" id="PTHR48258:SF4">
    <property type="entry name" value="DUF4216 DOMAIN-CONTAINING PROTEIN"/>
    <property type="match status" value="1"/>
</dbReference>
<feature type="domain" description="DUF4218" evidence="1">
    <location>
        <begin position="86"/>
        <end position="149"/>
    </location>
</feature>
<proteinExistence type="predicted"/>
<dbReference type="Pfam" id="PF13960">
    <property type="entry name" value="DUF4218"/>
    <property type="match status" value="1"/>
</dbReference>
<dbReference type="InterPro" id="IPR025452">
    <property type="entry name" value="DUF4218"/>
</dbReference>
<evidence type="ECO:0000313" key="2">
    <source>
        <dbReference type="EMBL" id="KAL0401432.1"/>
    </source>
</evidence>
<accession>A0AAW2TA20</accession>
<dbReference type="EMBL" id="JACGWN010000015">
    <property type="protein sequence ID" value="KAL0401432.1"/>
    <property type="molecule type" value="Genomic_DNA"/>
</dbReference>
<evidence type="ECO:0000259" key="1">
    <source>
        <dbReference type="Pfam" id="PF13960"/>
    </source>
</evidence>
<organism evidence="2">
    <name type="scientific">Sesamum latifolium</name>
    <dbReference type="NCBI Taxonomy" id="2727402"/>
    <lineage>
        <taxon>Eukaryota</taxon>
        <taxon>Viridiplantae</taxon>
        <taxon>Streptophyta</taxon>
        <taxon>Embryophyta</taxon>
        <taxon>Tracheophyta</taxon>
        <taxon>Spermatophyta</taxon>
        <taxon>Magnoliopsida</taxon>
        <taxon>eudicotyledons</taxon>
        <taxon>Gunneridae</taxon>
        <taxon>Pentapetalae</taxon>
        <taxon>asterids</taxon>
        <taxon>lamiids</taxon>
        <taxon>Lamiales</taxon>
        <taxon>Pedaliaceae</taxon>
        <taxon>Sesamum</taxon>
    </lineage>
</organism>
<dbReference type="AlphaFoldDB" id="A0AAW2TA20"/>
<protein>
    <recommendedName>
        <fullName evidence="1">DUF4218 domain-containing protein</fullName>
    </recommendedName>
</protein>
<name>A0AAW2TA20_9LAMI</name>